<feature type="compositionally biased region" description="Low complexity" evidence="1">
    <location>
        <begin position="31"/>
        <end position="51"/>
    </location>
</feature>
<reference evidence="2" key="2">
    <citation type="submission" date="2021-12" db="EMBL/GenBank/DDBJ databases">
        <title>Resequencing data analysis of finger millet.</title>
        <authorList>
            <person name="Hatakeyama M."/>
            <person name="Aluri S."/>
            <person name="Balachadran M.T."/>
            <person name="Sivarajan S.R."/>
            <person name="Poveda L."/>
            <person name="Shimizu-Inatsugi R."/>
            <person name="Schlapbach R."/>
            <person name="Sreeman S.M."/>
            <person name="Shimizu K.K."/>
        </authorList>
    </citation>
    <scope>NUCLEOTIDE SEQUENCE</scope>
</reference>
<gene>
    <name evidence="2" type="primary">ga22912</name>
    <name evidence="2" type="ORF">PR202_ga22912</name>
</gene>
<evidence type="ECO:0000313" key="3">
    <source>
        <dbReference type="Proteomes" id="UP001054889"/>
    </source>
</evidence>
<sequence length="124" mass="13057">MLRRNPTRIEVCSSDRDELEERHRTAFIAKVAAGGTTPATSASTTPVTPSPEAGNTLLQLLHPPHAPSKAHRVGLATTPTPSPTIPWRSRASIESLVAPPLHLSRAPPPTIGETSSSTTTTPEG</sequence>
<organism evidence="2 3">
    <name type="scientific">Eleusine coracana subsp. coracana</name>
    <dbReference type="NCBI Taxonomy" id="191504"/>
    <lineage>
        <taxon>Eukaryota</taxon>
        <taxon>Viridiplantae</taxon>
        <taxon>Streptophyta</taxon>
        <taxon>Embryophyta</taxon>
        <taxon>Tracheophyta</taxon>
        <taxon>Spermatophyta</taxon>
        <taxon>Magnoliopsida</taxon>
        <taxon>Liliopsida</taxon>
        <taxon>Poales</taxon>
        <taxon>Poaceae</taxon>
        <taxon>PACMAD clade</taxon>
        <taxon>Chloridoideae</taxon>
        <taxon>Cynodonteae</taxon>
        <taxon>Eleusininae</taxon>
        <taxon>Eleusine</taxon>
    </lineage>
</organism>
<accession>A0AAV5D2X5</accession>
<name>A0AAV5D2X5_ELECO</name>
<dbReference type="EMBL" id="BQKI01000012">
    <property type="protein sequence ID" value="GJN05294.1"/>
    <property type="molecule type" value="Genomic_DNA"/>
</dbReference>
<proteinExistence type="predicted"/>
<evidence type="ECO:0000256" key="1">
    <source>
        <dbReference type="SAM" id="MobiDB-lite"/>
    </source>
</evidence>
<keyword evidence="3" id="KW-1185">Reference proteome</keyword>
<dbReference type="AlphaFoldDB" id="A0AAV5D2X5"/>
<reference evidence="2" key="1">
    <citation type="journal article" date="2018" name="DNA Res.">
        <title>Multiple hybrid de novo genome assembly of finger millet, an orphan allotetraploid crop.</title>
        <authorList>
            <person name="Hatakeyama M."/>
            <person name="Aluri S."/>
            <person name="Balachadran M.T."/>
            <person name="Sivarajan S.R."/>
            <person name="Patrignani A."/>
            <person name="Gruter S."/>
            <person name="Poveda L."/>
            <person name="Shimizu-Inatsugi R."/>
            <person name="Baeten J."/>
            <person name="Francoijs K.J."/>
            <person name="Nataraja K.N."/>
            <person name="Reddy Y.A.N."/>
            <person name="Phadnis S."/>
            <person name="Ravikumar R.L."/>
            <person name="Schlapbach R."/>
            <person name="Sreeman S.M."/>
            <person name="Shimizu K.K."/>
        </authorList>
    </citation>
    <scope>NUCLEOTIDE SEQUENCE</scope>
</reference>
<dbReference type="Proteomes" id="UP001054889">
    <property type="component" value="Unassembled WGS sequence"/>
</dbReference>
<feature type="compositionally biased region" description="Low complexity" evidence="1">
    <location>
        <begin position="111"/>
        <end position="124"/>
    </location>
</feature>
<evidence type="ECO:0000313" key="2">
    <source>
        <dbReference type="EMBL" id="GJN05294.1"/>
    </source>
</evidence>
<feature type="region of interest" description="Disordered" evidence="1">
    <location>
        <begin position="31"/>
        <end position="124"/>
    </location>
</feature>
<comment type="caution">
    <text evidence="2">The sequence shown here is derived from an EMBL/GenBank/DDBJ whole genome shotgun (WGS) entry which is preliminary data.</text>
</comment>
<protein>
    <submittedName>
        <fullName evidence="2">Uncharacterized protein</fullName>
    </submittedName>
</protein>